<dbReference type="AlphaFoldDB" id="A0A8H9LQ58"/>
<evidence type="ECO:0000256" key="2">
    <source>
        <dbReference type="SAM" id="Phobius"/>
    </source>
</evidence>
<protein>
    <submittedName>
        <fullName evidence="3">Uncharacterized protein</fullName>
    </submittedName>
</protein>
<sequence length="121" mass="12475">MAQATVPASDVAVAAMAGAADSAAIPAAAIVTAAIRVRMIRTSLEIKGISLGEMSVAHILGFACVRCVTPMVTVQLLAAIVRRTFSVRTSCRLTEDQSAGRWNRPRRAVTPPCAGAGAAAR</sequence>
<organism evidence="3 4">
    <name type="scientific">Kitasatospora aureofaciens</name>
    <name type="common">Streptomyces aureofaciens</name>
    <dbReference type="NCBI Taxonomy" id="1894"/>
    <lineage>
        <taxon>Bacteria</taxon>
        <taxon>Bacillati</taxon>
        <taxon>Actinomycetota</taxon>
        <taxon>Actinomycetes</taxon>
        <taxon>Kitasatosporales</taxon>
        <taxon>Streptomycetaceae</taxon>
        <taxon>Kitasatospora</taxon>
    </lineage>
</organism>
<keyword evidence="2" id="KW-0472">Membrane</keyword>
<keyword evidence="2" id="KW-1133">Transmembrane helix</keyword>
<name>A0A8H9LQ58_KITAU</name>
<feature type="transmembrane region" description="Helical" evidence="2">
    <location>
        <begin position="12"/>
        <end position="35"/>
    </location>
</feature>
<feature type="region of interest" description="Disordered" evidence="1">
    <location>
        <begin position="96"/>
        <end position="121"/>
    </location>
</feature>
<proteinExistence type="predicted"/>
<feature type="transmembrane region" description="Helical" evidence="2">
    <location>
        <begin position="56"/>
        <end position="81"/>
    </location>
</feature>
<evidence type="ECO:0000313" key="4">
    <source>
        <dbReference type="Proteomes" id="UP000610124"/>
    </source>
</evidence>
<dbReference type="Proteomes" id="UP000610124">
    <property type="component" value="Unassembled WGS sequence"/>
</dbReference>
<evidence type="ECO:0000256" key="1">
    <source>
        <dbReference type="SAM" id="MobiDB-lite"/>
    </source>
</evidence>
<evidence type="ECO:0000313" key="3">
    <source>
        <dbReference type="EMBL" id="GGU70991.1"/>
    </source>
</evidence>
<dbReference type="EMBL" id="BMUB01000004">
    <property type="protein sequence ID" value="GGU70991.1"/>
    <property type="molecule type" value="Genomic_DNA"/>
</dbReference>
<reference evidence="3" key="2">
    <citation type="submission" date="2020-09" db="EMBL/GenBank/DDBJ databases">
        <authorList>
            <person name="Sun Q."/>
            <person name="Ohkuma M."/>
        </authorList>
    </citation>
    <scope>NUCLEOTIDE SEQUENCE</scope>
    <source>
        <strain evidence="3">JCM 4434</strain>
    </source>
</reference>
<reference evidence="3" key="1">
    <citation type="journal article" date="2014" name="Int. J. Syst. Evol. Microbiol.">
        <title>Complete genome sequence of Corynebacterium casei LMG S-19264T (=DSM 44701T), isolated from a smear-ripened cheese.</title>
        <authorList>
            <consortium name="US DOE Joint Genome Institute (JGI-PGF)"/>
            <person name="Walter F."/>
            <person name="Albersmeier A."/>
            <person name="Kalinowski J."/>
            <person name="Ruckert C."/>
        </authorList>
    </citation>
    <scope>NUCLEOTIDE SEQUENCE</scope>
    <source>
        <strain evidence="3">JCM 4434</strain>
    </source>
</reference>
<keyword evidence="2" id="KW-0812">Transmembrane</keyword>
<comment type="caution">
    <text evidence="3">The sequence shown here is derived from an EMBL/GenBank/DDBJ whole genome shotgun (WGS) entry which is preliminary data.</text>
</comment>
<gene>
    <name evidence="3" type="ORF">GCM10010502_23200</name>
</gene>
<accession>A0A8H9LQ58</accession>